<evidence type="ECO:0000313" key="3">
    <source>
        <dbReference type="Proteomes" id="UP000183832"/>
    </source>
</evidence>
<gene>
    <name evidence="2" type="ORF">CLUMA_CG003891</name>
</gene>
<reference evidence="2 3" key="1">
    <citation type="submission" date="2015-04" db="EMBL/GenBank/DDBJ databases">
        <authorList>
            <person name="Syromyatnikov M.Y."/>
            <person name="Popov V.N."/>
        </authorList>
    </citation>
    <scope>NUCLEOTIDE SEQUENCE [LARGE SCALE GENOMIC DNA]</scope>
</reference>
<accession>A0A1J1HVK0</accession>
<dbReference type="Proteomes" id="UP000183832">
    <property type="component" value="Unassembled WGS sequence"/>
</dbReference>
<keyword evidence="1" id="KW-0472">Membrane</keyword>
<organism evidence="2 3">
    <name type="scientific">Clunio marinus</name>
    <dbReference type="NCBI Taxonomy" id="568069"/>
    <lineage>
        <taxon>Eukaryota</taxon>
        <taxon>Metazoa</taxon>
        <taxon>Ecdysozoa</taxon>
        <taxon>Arthropoda</taxon>
        <taxon>Hexapoda</taxon>
        <taxon>Insecta</taxon>
        <taxon>Pterygota</taxon>
        <taxon>Neoptera</taxon>
        <taxon>Endopterygota</taxon>
        <taxon>Diptera</taxon>
        <taxon>Nematocera</taxon>
        <taxon>Chironomoidea</taxon>
        <taxon>Chironomidae</taxon>
        <taxon>Clunio</taxon>
    </lineage>
</organism>
<proteinExistence type="predicted"/>
<sequence length="162" mass="19151">MFNSINDEEGKYFYRIPKHFLSVEIHYFGCIALSATVMSTKNYYNMKCSYRQFTKERQSKYSSMLFSFDEIICDTFRLCKPEILHERYAMMCTRTYGKLLSTLTLTMIHMRNLTTCHHVQTTIPAQHKIKKSQIMQTKVSIVNELQADEMLNIKEKASRGMR</sequence>
<evidence type="ECO:0000313" key="2">
    <source>
        <dbReference type="EMBL" id="CRK90177.1"/>
    </source>
</evidence>
<keyword evidence="3" id="KW-1185">Reference proteome</keyword>
<evidence type="ECO:0000256" key="1">
    <source>
        <dbReference type="SAM" id="Phobius"/>
    </source>
</evidence>
<protein>
    <submittedName>
        <fullName evidence="2">CLUMA_CG003891, isoform A</fullName>
    </submittedName>
</protein>
<dbReference type="EMBL" id="CVRI01000017">
    <property type="protein sequence ID" value="CRK90177.1"/>
    <property type="molecule type" value="Genomic_DNA"/>
</dbReference>
<name>A0A1J1HVK0_9DIPT</name>
<keyword evidence="1" id="KW-1133">Transmembrane helix</keyword>
<keyword evidence="1" id="KW-0812">Transmembrane</keyword>
<dbReference type="AlphaFoldDB" id="A0A1J1HVK0"/>
<feature type="transmembrane region" description="Helical" evidence="1">
    <location>
        <begin position="25"/>
        <end position="44"/>
    </location>
</feature>